<protein>
    <submittedName>
        <fullName evidence="1">Uncharacterized protein</fullName>
    </submittedName>
</protein>
<dbReference type="GeneID" id="81362037"/>
<dbReference type="GO" id="GO:0071011">
    <property type="term" value="C:precatalytic spliceosome"/>
    <property type="evidence" value="ECO:0007669"/>
    <property type="project" value="TreeGrafter"/>
</dbReference>
<dbReference type="RefSeq" id="XP_056470474.1">
    <property type="nucleotide sequence ID" value="XM_056623058.1"/>
</dbReference>
<organism evidence="1 2">
    <name type="scientific">Penicillium argentinense</name>
    <dbReference type="NCBI Taxonomy" id="1131581"/>
    <lineage>
        <taxon>Eukaryota</taxon>
        <taxon>Fungi</taxon>
        <taxon>Dikarya</taxon>
        <taxon>Ascomycota</taxon>
        <taxon>Pezizomycotina</taxon>
        <taxon>Eurotiomycetes</taxon>
        <taxon>Eurotiomycetidae</taxon>
        <taxon>Eurotiales</taxon>
        <taxon>Aspergillaceae</taxon>
        <taxon>Penicillium</taxon>
    </lineage>
</organism>
<evidence type="ECO:0000313" key="2">
    <source>
        <dbReference type="Proteomes" id="UP001149074"/>
    </source>
</evidence>
<keyword evidence="2" id="KW-1185">Reference proteome</keyword>
<dbReference type="AlphaFoldDB" id="A0A9W9EQ49"/>
<comment type="caution">
    <text evidence="1">The sequence shown here is derived from an EMBL/GenBank/DDBJ whole genome shotgun (WGS) entry which is preliminary data.</text>
</comment>
<gene>
    <name evidence="1" type="ORF">N7532_010567</name>
</gene>
<dbReference type="Proteomes" id="UP001149074">
    <property type="component" value="Unassembled WGS sequence"/>
</dbReference>
<accession>A0A9W9EQ49</accession>
<proteinExistence type="predicted"/>
<dbReference type="PANTHER" id="PTHR20978">
    <property type="entry name" value="SPLICING FACTOR 3B SUBUNIT 5"/>
    <property type="match status" value="1"/>
</dbReference>
<dbReference type="Pfam" id="PF07189">
    <property type="entry name" value="SF3b10"/>
    <property type="match status" value="1"/>
</dbReference>
<sequence>MADKLRTTQNLEALQAKHVGTGHADTTKKEWFDNIVRDTAHSFIGHQPLLELTALGMGLHPEEVRMEQYEHLIRGWVPSETAEVNVGQEELDYLMAVEMQKQQEALASANATTTDDIANGATK</sequence>
<evidence type="ECO:0000313" key="1">
    <source>
        <dbReference type="EMBL" id="KAJ5085796.1"/>
    </source>
</evidence>
<reference evidence="1" key="2">
    <citation type="journal article" date="2023" name="IMA Fungus">
        <title>Comparative genomic study of the Penicillium genus elucidates a diverse pangenome and 15 lateral gene transfer events.</title>
        <authorList>
            <person name="Petersen C."/>
            <person name="Sorensen T."/>
            <person name="Nielsen M.R."/>
            <person name="Sondergaard T.E."/>
            <person name="Sorensen J.L."/>
            <person name="Fitzpatrick D.A."/>
            <person name="Frisvad J.C."/>
            <person name="Nielsen K.L."/>
        </authorList>
    </citation>
    <scope>NUCLEOTIDE SEQUENCE</scope>
    <source>
        <strain evidence="1">IBT 30761</strain>
    </source>
</reference>
<dbReference type="PANTHER" id="PTHR20978:SF0">
    <property type="entry name" value="SPLICING FACTOR 3B SUBUNIT 5"/>
    <property type="match status" value="1"/>
</dbReference>
<dbReference type="EMBL" id="JAPQKI010000010">
    <property type="protein sequence ID" value="KAJ5085796.1"/>
    <property type="molecule type" value="Genomic_DNA"/>
</dbReference>
<dbReference type="InterPro" id="IPR009846">
    <property type="entry name" value="SF3b5/RDS3-10"/>
</dbReference>
<dbReference type="OrthoDB" id="274726at2759"/>
<dbReference type="GO" id="GO:0000398">
    <property type="term" value="P:mRNA splicing, via spliceosome"/>
    <property type="evidence" value="ECO:0007669"/>
    <property type="project" value="TreeGrafter"/>
</dbReference>
<name>A0A9W9EQ49_9EURO</name>
<reference evidence="1" key="1">
    <citation type="submission" date="2022-11" db="EMBL/GenBank/DDBJ databases">
        <authorList>
            <person name="Petersen C."/>
        </authorList>
    </citation>
    <scope>NUCLEOTIDE SEQUENCE</scope>
    <source>
        <strain evidence="1">IBT 30761</strain>
    </source>
</reference>
<dbReference type="GO" id="GO:0005686">
    <property type="term" value="C:U2 snRNP"/>
    <property type="evidence" value="ECO:0007669"/>
    <property type="project" value="TreeGrafter"/>
</dbReference>